<evidence type="ECO:0000256" key="8">
    <source>
        <dbReference type="ARBA" id="ARBA00023326"/>
    </source>
</evidence>
<dbReference type="Gene3D" id="3.20.20.80">
    <property type="entry name" value="Glycosidases"/>
    <property type="match status" value="1"/>
</dbReference>
<dbReference type="InterPro" id="IPR017853">
    <property type="entry name" value="GH"/>
</dbReference>
<dbReference type="SUPFAM" id="SSF49384">
    <property type="entry name" value="Carbohydrate-binding domain"/>
    <property type="match status" value="1"/>
</dbReference>
<protein>
    <recommendedName>
        <fullName evidence="9">Endoglucanase</fullName>
        <ecNumber evidence="9">3.2.1.4</ecNumber>
    </recommendedName>
</protein>
<evidence type="ECO:0000259" key="11">
    <source>
        <dbReference type="PROSITE" id="PS51172"/>
    </source>
</evidence>
<feature type="domain" description="CBM3" evidence="11">
    <location>
        <begin position="389"/>
        <end position="541"/>
    </location>
</feature>
<dbReference type="PANTHER" id="PTHR34142:SF1">
    <property type="entry name" value="GLYCOSIDE HYDROLASE FAMILY 5 DOMAIN-CONTAINING PROTEIN"/>
    <property type="match status" value="1"/>
</dbReference>
<keyword evidence="7 9" id="KW-0326">Glycosidase</keyword>
<dbReference type="PROSITE" id="PS51172">
    <property type="entry name" value="CBM3"/>
    <property type="match status" value="1"/>
</dbReference>
<dbReference type="InterPro" id="IPR036966">
    <property type="entry name" value="CBM3_sf"/>
</dbReference>
<keyword evidence="8 9" id="KW-0624">Polysaccharide degradation</keyword>
<dbReference type="Gene3D" id="2.60.40.710">
    <property type="entry name" value="Endoglucanase-like"/>
    <property type="match status" value="1"/>
</dbReference>
<organism evidence="12 13">
    <name type="scientific">Paenibacillus polymyxa</name>
    <name type="common">Bacillus polymyxa</name>
    <dbReference type="NCBI Taxonomy" id="1406"/>
    <lineage>
        <taxon>Bacteria</taxon>
        <taxon>Bacillati</taxon>
        <taxon>Bacillota</taxon>
        <taxon>Bacilli</taxon>
        <taxon>Bacillales</taxon>
        <taxon>Paenibacillaceae</taxon>
        <taxon>Paenibacillus</taxon>
    </lineage>
</organism>
<reference evidence="12" key="1">
    <citation type="submission" date="2022-11" db="EMBL/GenBank/DDBJ databases">
        <authorList>
            <person name="Vasilchenko N.G."/>
            <person name="Prazdnova E.V."/>
            <person name="Gorovtsov A.V."/>
            <person name="Chistyakov V.A."/>
            <person name="Pak M.L."/>
        </authorList>
    </citation>
    <scope>NUCLEOTIDE SEQUENCE</scope>
    <source>
        <strain evidence="12">R 4.5</strain>
    </source>
</reference>
<dbReference type="RefSeq" id="WP_250260711.1">
    <property type="nucleotide sequence ID" value="NZ_CP097770.1"/>
</dbReference>
<feature type="region of interest" description="Disordered" evidence="10">
    <location>
        <begin position="340"/>
        <end position="393"/>
    </location>
</feature>
<evidence type="ECO:0000256" key="9">
    <source>
        <dbReference type="RuleBase" id="RU361153"/>
    </source>
</evidence>
<name>A0AAE9IC19_PAEPO</name>
<keyword evidence="3" id="KW-0732">Signal</keyword>
<keyword evidence="6 9" id="KW-0119">Carbohydrate metabolism</keyword>
<sequence>MMNGQWVLPRIAKRVAVMLTAVLLLTLTNGFNGNTQTAEAARTTPVERYGQLSVKNGKLVDKNGKPVQLKGISSHGVQWFGDLVNQDSMKWLRDDWGISVFRVALYTEENGYIANPSLKNKVKEAIEAAQKLGLYVIIDWHILSDGDPSIHKNEAKAFFNEFSTQYGHLPNVIYELANEPNGNVNWNNQIRPYASEVSQVIRAKDPDNIIIVGTGTWSQDVHDAADHPLPDKNTMYTVHFYAGTHGQYLRDRVDYALNKGVGIFATEWGTSDASGNGGPFLNESKVWTDFLASRGISWTNWSLADKNETSAALLPGADRKGGWPDSQLSASGKFVKQAILEGSSNNGGGGNNNGGDNGGDGNTGNTGGDNGGGNNGGNNGNGGSTPGSNDQGIVLQYRTGDTNAKDNAIRPEFNIKNTGKTAVKLSDLKIRYYYTDESKQAQQFFVDWARIGTEKVKATFVTLPNPKAKTDKYVEISFTDGAGTIQPGGESGEIQPRIHAANWSNFDETNDYSYGATQTAFADWDHGTVYQQGKLVWGIEP</sequence>
<dbReference type="GO" id="GO:0030245">
    <property type="term" value="P:cellulose catabolic process"/>
    <property type="evidence" value="ECO:0007669"/>
    <property type="project" value="UniProtKB-KW"/>
</dbReference>
<evidence type="ECO:0000256" key="3">
    <source>
        <dbReference type="ARBA" id="ARBA00022729"/>
    </source>
</evidence>
<dbReference type="Proteomes" id="UP001055784">
    <property type="component" value="Chromosome"/>
</dbReference>
<dbReference type="InterPro" id="IPR001956">
    <property type="entry name" value="CBM3"/>
</dbReference>
<gene>
    <name evidence="12" type="ORF">MF626_000213</name>
</gene>
<dbReference type="GO" id="GO:0008810">
    <property type="term" value="F:cellulase activity"/>
    <property type="evidence" value="ECO:0007669"/>
    <property type="project" value="UniProtKB-EC"/>
</dbReference>
<evidence type="ECO:0000256" key="7">
    <source>
        <dbReference type="ARBA" id="ARBA00023295"/>
    </source>
</evidence>
<dbReference type="InterPro" id="IPR001547">
    <property type="entry name" value="Glyco_hydro_5"/>
</dbReference>
<keyword evidence="4 9" id="KW-0378">Hydrolase</keyword>
<evidence type="ECO:0000256" key="5">
    <source>
        <dbReference type="ARBA" id="ARBA00023001"/>
    </source>
</evidence>
<dbReference type="PANTHER" id="PTHR34142">
    <property type="entry name" value="ENDO-BETA-1,4-GLUCANASE A"/>
    <property type="match status" value="1"/>
</dbReference>
<dbReference type="Pfam" id="PF00150">
    <property type="entry name" value="Cellulase"/>
    <property type="match status" value="1"/>
</dbReference>
<dbReference type="EC" id="3.2.1.4" evidence="9"/>
<evidence type="ECO:0000313" key="12">
    <source>
        <dbReference type="EMBL" id="URJ50836.1"/>
    </source>
</evidence>
<dbReference type="SUPFAM" id="SSF51445">
    <property type="entry name" value="(Trans)glycosidases"/>
    <property type="match status" value="1"/>
</dbReference>
<evidence type="ECO:0000256" key="10">
    <source>
        <dbReference type="SAM" id="MobiDB-lite"/>
    </source>
</evidence>
<dbReference type="PROSITE" id="PS00659">
    <property type="entry name" value="GLYCOSYL_HYDROL_F5"/>
    <property type="match status" value="1"/>
</dbReference>
<keyword evidence="5 9" id="KW-0136">Cellulose degradation</keyword>
<dbReference type="Pfam" id="PF00942">
    <property type="entry name" value="CBM_3"/>
    <property type="match status" value="1"/>
</dbReference>
<evidence type="ECO:0000256" key="1">
    <source>
        <dbReference type="ARBA" id="ARBA00000966"/>
    </source>
</evidence>
<dbReference type="AlphaFoldDB" id="A0AAE9IC19"/>
<feature type="compositionally biased region" description="Gly residues" evidence="10">
    <location>
        <begin position="345"/>
        <end position="385"/>
    </location>
</feature>
<evidence type="ECO:0000256" key="2">
    <source>
        <dbReference type="ARBA" id="ARBA00005641"/>
    </source>
</evidence>
<proteinExistence type="inferred from homology"/>
<dbReference type="SMART" id="SM01067">
    <property type="entry name" value="CBM_3"/>
    <property type="match status" value="1"/>
</dbReference>
<comment type="catalytic activity">
    <reaction evidence="1 9">
        <text>Endohydrolysis of (1-&gt;4)-beta-D-glucosidic linkages in cellulose, lichenin and cereal beta-D-glucans.</text>
        <dbReference type="EC" id="3.2.1.4"/>
    </reaction>
</comment>
<dbReference type="GO" id="GO:0030248">
    <property type="term" value="F:cellulose binding"/>
    <property type="evidence" value="ECO:0007669"/>
    <property type="project" value="InterPro"/>
</dbReference>
<accession>A0AAE9IC19</accession>
<dbReference type="InterPro" id="IPR018087">
    <property type="entry name" value="Glyco_hydro_5_CS"/>
</dbReference>
<dbReference type="EMBL" id="CP097770">
    <property type="protein sequence ID" value="URJ50836.1"/>
    <property type="molecule type" value="Genomic_DNA"/>
</dbReference>
<evidence type="ECO:0000256" key="4">
    <source>
        <dbReference type="ARBA" id="ARBA00022801"/>
    </source>
</evidence>
<dbReference type="InterPro" id="IPR008965">
    <property type="entry name" value="CBM2/CBM3_carb-bd_dom_sf"/>
</dbReference>
<comment type="similarity">
    <text evidence="2 9">Belongs to the glycosyl hydrolase 5 (cellulase A) family.</text>
</comment>
<evidence type="ECO:0000313" key="13">
    <source>
        <dbReference type="Proteomes" id="UP001055784"/>
    </source>
</evidence>
<evidence type="ECO:0000256" key="6">
    <source>
        <dbReference type="ARBA" id="ARBA00023277"/>
    </source>
</evidence>